<evidence type="ECO:0000256" key="1">
    <source>
        <dbReference type="SAM" id="SignalP"/>
    </source>
</evidence>
<accession>A0A9Q1AVC3</accession>
<sequence>MEGLSFLVLLRLWTQWQRRCDYGNRCDAVQLSGSYVKEEGTKVCHSHQM</sequence>
<gene>
    <name evidence="2" type="ORF">JRQ81_005646</name>
</gene>
<feature type="signal peptide" evidence="1">
    <location>
        <begin position="1"/>
        <end position="18"/>
    </location>
</feature>
<evidence type="ECO:0000313" key="3">
    <source>
        <dbReference type="Proteomes" id="UP001142489"/>
    </source>
</evidence>
<keyword evidence="1" id="KW-0732">Signal</keyword>
<organism evidence="2 3">
    <name type="scientific">Phrynocephalus forsythii</name>
    <dbReference type="NCBI Taxonomy" id="171643"/>
    <lineage>
        <taxon>Eukaryota</taxon>
        <taxon>Metazoa</taxon>
        <taxon>Chordata</taxon>
        <taxon>Craniata</taxon>
        <taxon>Vertebrata</taxon>
        <taxon>Euteleostomi</taxon>
        <taxon>Lepidosauria</taxon>
        <taxon>Squamata</taxon>
        <taxon>Bifurcata</taxon>
        <taxon>Unidentata</taxon>
        <taxon>Episquamata</taxon>
        <taxon>Toxicofera</taxon>
        <taxon>Iguania</taxon>
        <taxon>Acrodonta</taxon>
        <taxon>Agamidae</taxon>
        <taxon>Agaminae</taxon>
        <taxon>Phrynocephalus</taxon>
    </lineage>
</organism>
<dbReference type="Proteomes" id="UP001142489">
    <property type="component" value="Unassembled WGS sequence"/>
</dbReference>
<proteinExistence type="predicted"/>
<feature type="chain" id="PRO_5040453410" evidence="1">
    <location>
        <begin position="19"/>
        <end position="49"/>
    </location>
</feature>
<name>A0A9Q1AVC3_9SAUR</name>
<dbReference type="EMBL" id="JAPFRF010000012">
    <property type="protein sequence ID" value="KAJ7313875.1"/>
    <property type="molecule type" value="Genomic_DNA"/>
</dbReference>
<reference evidence="2" key="1">
    <citation type="journal article" date="2023" name="DNA Res.">
        <title>Chromosome-level genome assembly of Phrynocephalus forsythii using third-generation DNA sequencing and Hi-C analysis.</title>
        <authorList>
            <person name="Qi Y."/>
            <person name="Zhao W."/>
            <person name="Zhao Y."/>
            <person name="Niu C."/>
            <person name="Cao S."/>
            <person name="Zhang Y."/>
        </authorList>
    </citation>
    <scope>NUCLEOTIDE SEQUENCE</scope>
    <source>
        <tissue evidence="2">Muscle</tissue>
    </source>
</reference>
<evidence type="ECO:0000313" key="2">
    <source>
        <dbReference type="EMBL" id="KAJ7313875.1"/>
    </source>
</evidence>
<protein>
    <submittedName>
        <fullName evidence="2">Uncharacterized protein</fullName>
    </submittedName>
</protein>
<dbReference type="AlphaFoldDB" id="A0A9Q1AVC3"/>
<comment type="caution">
    <text evidence="2">The sequence shown here is derived from an EMBL/GenBank/DDBJ whole genome shotgun (WGS) entry which is preliminary data.</text>
</comment>
<keyword evidence="3" id="KW-1185">Reference proteome</keyword>